<organism evidence="2 3">
    <name type="scientific">Puniceispirillum marinum (strain IMCC1322)</name>
    <dbReference type="NCBI Taxonomy" id="488538"/>
    <lineage>
        <taxon>Bacteria</taxon>
        <taxon>Pseudomonadati</taxon>
        <taxon>Pseudomonadota</taxon>
        <taxon>Alphaproteobacteria</taxon>
        <taxon>Candidatus Puniceispirillales</taxon>
        <taxon>Candidatus Puniceispirillaceae</taxon>
        <taxon>Candidatus Puniceispirillum</taxon>
    </lineage>
</organism>
<dbReference type="Proteomes" id="UP000007460">
    <property type="component" value="Chromosome"/>
</dbReference>
<dbReference type="EMBL" id="CP001751">
    <property type="protein sequence ID" value="ADE40318.1"/>
    <property type="molecule type" value="Genomic_DNA"/>
</dbReference>
<dbReference type="OrthoDB" id="9811121at2"/>
<dbReference type="Pfam" id="PF00795">
    <property type="entry name" value="CN_hydrolase"/>
    <property type="match status" value="1"/>
</dbReference>
<keyword evidence="3" id="KW-1185">Reference proteome</keyword>
<proteinExistence type="predicted"/>
<protein>
    <recommendedName>
        <fullName evidence="1">CN hydrolase domain-containing protein</fullName>
    </recommendedName>
</protein>
<dbReference type="STRING" id="488538.SAR116_2075"/>
<evidence type="ECO:0000259" key="1">
    <source>
        <dbReference type="PROSITE" id="PS50263"/>
    </source>
</evidence>
<dbReference type="Gene3D" id="3.60.110.10">
    <property type="entry name" value="Carbon-nitrogen hydrolase"/>
    <property type="match status" value="1"/>
</dbReference>
<dbReference type="AlphaFoldDB" id="D5BNC5"/>
<feature type="domain" description="CN hydrolase" evidence="1">
    <location>
        <begin position="7"/>
        <end position="253"/>
    </location>
</feature>
<dbReference type="CDD" id="cd07197">
    <property type="entry name" value="nitrilase"/>
    <property type="match status" value="1"/>
</dbReference>
<sequence>MTAKDTMTLLGCQIDIPAMTLAAERDTHLAVTAKKIRHQLSHQHADLVVLPELSSIDYARASFDCLDQLAEPLTGVSFEIWRDVAREFGVFISYSFARKDQNGYFICVAIVNPDGELIGHYDKLHLAHYGASMEKDYFSCGSHLFTFRVKGFCLAPIICYDIRMPELTRTLAVDHDVDVILHSGAYFRDPSFPSWHAFATTRAIENQVFFMSLNRAGSDYGHSLFCWPWMDDTIAPVTFAETHEDFKFVTLNKGMMRDARRDYAFLRDRLDDYALPLKSG</sequence>
<dbReference type="KEGG" id="apb:SAR116_2075"/>
<dbReference type="eggNOG" id="COG0388">
    <property type="taxonomic scope" value="Bacteria"/>
</dbReference>
<accession>D5BNC5</accession>
<gene>
    <name evidence="2" type="ordered locus">SAR116_2075</name>
</gene>
<evidence type="ECO:0000313" key="3">
    <source>
        <dbReference type="Proteomes" id="UP000007460"/>
    </source>
</evidence>
<dbReference type="InterPro" id="IPR003010">
    <property type="entry name" value="C-N_Hydrolase"/>
</dbReference>
<dbReference type="InterPro" id="IPR036526">
    <property type="entry name" value="C-N_Hydrolase_sf"/>
</dbReference>
<reference evidence="2 3" key="1">
    <citation type="journal article" date="2010" name="J. Bacteriol.">
        <title>Complete genome sequence of "Candidatus Puniceispirillum marinum" IMCC1322, a representative of the SAR116 clade in the Alphaproteobacteria.</title>
        <authorList>
            <person name="Oh H.M."/>
            <person name="Kwon K.K."/>
            <person name="Kang I."/>
            <person name="Kang S.G."/>
            <person name="Lee J.H."/>
            <person name="Kim S.J."/>
            <person name="Cho J.C."/>
        </authorList>
    </citation>
    <scope>NUCLEOTIDE SEQUENCE [LARGE SCALE GENOMIC DNA]</scope>
    <source>
        <strain evidence="2 3">IMCC1322</strain>
    </source>
</reference>
<dbReference type="SUPFAM" id="SSF56317">
    <property type="entry name" value="Carbon-nitrogen hydrolase"/>
    <property type="match status" value="1"/>
</dbReference>
<name>D5BNC5_PUNMI</name>
<dbReference type="HOGENOM" id="CLU_030130_3_1_5"/>
<evidence type="ECO:0000313" key="2">
    <source>
        <dbReference type="EMBL" id="ADE40318.1"/>
    </source>
</evidence>
<dbReference type="PROSITE" id="PS50263">
    <property type="entry name" value="CN_HYDROLASE"/>
    <property type="match status" value="1"/>
</dbReference>
<dbReference type="PANTHER" id="PTHR23088:SF27">
    <property type="entry name" value="DEAMINATED GLUTATHIONE AMIDASE"/>
    <property type="match status" value="1"/>
</dbReference>
<dbReference type="PANTHER" id="PTHR23088">
    <property type="entry name" value="NITRILASE-RELATED"/>
    <property type="match status" value="1"/>
</dbReference>
<dbReference type="RefSeq" id="WP_013046945.1">
    <property type="nucleotide sequence ID" value="NC_014010.1"/>
</dbReference>